<sequence>MYCAFAATLFASTSVDRTNEVATGRRARLGATGVLWCPMANFLNRRKRQSDPSDQVAPPRCPLGIEPLTLTDLESVMELEKVSFPSPWTLATYHSELTRNSRSRYLKVGPAPGQGIRVAGAALPALIAQGGFMLFGAEMHIVTIAVQPAWRGISIGEWLLLALLALGREEGAHTATLEVRISNEIALRLYRRAGFEEVGYRRRYYPDKEDARILALVELHRQRVWEPLWERFEVLSRLMERGVEAPE</sequence>
<dbReference type="InterPro" id="IPR016181">
    <property type="entry name" value="Acyl_CoA_acyltransferase"/>
</dbReference>
<evidence type="ECO:0000259" key="3">
    <source>
        <dbReference type="PROSITE" id="PS51186"/>
    </source>
</evidence>
<evidence type="ECO:0000256" key="2">
    <source>
        <dbReference type="ARBA" id="ARBA00023315"/>
    </source>
</evidence>
<name>A0A6B0YPI5_9CHLR</name>
<comment type="caution">
    <text evidence="4">The sequence shown here is derived from an EMBL/GenBank/DDBJ whole genome shotgun (WGS) entry which is preliminary data.</text>
</comment>
<evidence type="ECO:0000256" key="1">
    <source>
        <dbReference type="ARBA" id="ARBA00022679"/>
    </source>
</evidence>
<dbReference type="PANTHER" id="PTHR43420:SF44">
    <property type="entry name" value="ACETYLTRANSFERASE YPEA"/>
    <property type="match status" value="1"/>
</dbReference>
<keyword evidence="1 4" id="KW-0808">Transferase</keyword>
<reference evidence="4" key="1">
    <citation type="submission" date="2019-09" db="EMBL/GenBank/DDBJ databases">
        <title>Characterisation of the sponge microbiome using genome-centric metagenomics.</title>
        <authorList>
            <person name="Engelberts J.P."/>
            <person name="Robbins S.J."/>
            <person name="De Goeij J.M."/>
            <person name="Aranda M."/>
            <person name="Bell S.C."/>
            <person name="Webster N.S."/>
        </authorList>
    </citation>
    <scope>NUCLEOTIDE SEQUENCE</scope>
    <source>
        <strain evidence="4">SB0664_bin_27</strain>
    </source>
</reference>
<dbReference type="InterPro" id="IPR000182">
    <property type="entry name" value="GNAT_dom"/>
</dbReference>
<dbReference type="InterPro" id="IPR050680">
    <property type="entry name" value="YpeA/RimI_acetyltransf"/>
</dbReference>
<organism evidence="4">
    <name type="scientific">Caldilineaceae bacterium SB0664_bin_27</name>
    <dbReference type="NCBI Taxonomy" id="2605260"/>
    <lineage>
        <taxon>Bacteria</taxon>
        <taxon>Bacillati</taxon>
        <taxon>Chloroflexota</taxon>
        <taxon>Caldilineae</taxon>
        <taxon>Caldilineales</taxon>
        <taxon>Caldilineaceae</taxon>
    </lineage>
</organism>
<feature type="domain" description="N-acetyltransferase" evidence="3">
    <location>
        <begin position="63"/>
        <end position="223"/>
    </location>
</feature>
<proteinExistence type="predicted"/>
<keyword evidence="2" id="KW-0012">Acyltransferase</keyword>
<accession>A0A6B0YPI5</accession>
<dbReference type="SUPFAM" id="SSF55729">
    <property type="entry name" value="Acyl-CoA N-acyltransferases (Nat)"/>
    <property type="match status" value="1"/>
</dbReference>
<protein>
    <submittedName>
        <fullName evidence="4">GNAT family N-acetyltransferase</fullName>
    </submittedName>
</protein>
<dbReference type="GO" id="GO:0016747">
    <property type="term" value="F:acyltransferase activity, transferring groups other than amino-acyl groups"/>
    <property type="evidence" value="ECO:0007669"/>
    <property type="project" value="InterPro"/>
</dbReference>
<dbReference type="EMBL" id="VXRG01000012">
    <property type="protein sequence ID" value="MXY92071.1"/>
    <property type="molecule type" value="Genomic_DNA"/>
</dbReference>
<dbReference type="Pfam" id="PF00583">
    <property type="entry name" value="Acetyltransf_1"/>
    <property type="match status" value="1"/>
</dbReference>
<evidence type="ECO:0000313" key="4">
    <source>
        <dbReference type="EMBL" id="MXY92071.1"/>
    </source>
</evidence>
<dbReference type="PROSITE" id="PS51186">
    <property type="entry name" value="GNAT"/>
    <property type="match status" value="1"/>
</dbReference>
<dbReference type="Gene3D" id="3.40.630.30">
    <property type="match status" value="1"/>
</dbReference>
<dbReference type="PANTHER" id="PTHR43420">
    <property type="entry name" value="ACETYLTRANSFERASE"/>
    <property type="match status" value="1"/>
</dbReference>
<dbReference type="AlphaFoldDB" id="A0A6B0YPI5"/>
<gene>
    <name evidence="4" type="ORF">F4Y42_01335</name>
</gene>